<accession>A0A392R8A6</accession>
<sequence length="66" mass="7665">MLMRPWYVVTGVHYGDGTAQGMSDGTALMSCVCQMGLHRVVRWDFPWCFVYVRWDCTGFVRRDCPL</sequence>
<protein>
    <submittedName>
        <fullName evidence="1">Uncharacterized protein</fullName>
    </submittedName>
</protein>
<evidence type="ECO:0000313" key="2">
    <source>
        <dbReference type="Proteomes" id="UP000265520"/>
    </source>
</evidence>
<comment type="caution">
    <text evidence="1">The sequence shown here is derived from an EMBL/GenBank/DDBJ whole genome shotgun (WGS) entry which is preliminary data.</text>
</comment>
<evidence type="ECO:0000313" key="1">
    <source>
        <dbReference type="EMBL" id="MCI32811.1"/>
    </source>
</evidence>
<organism evidence="1 2">
    <name type="scientific">Trifolium medium</name>
    <dbReference type="NCBI Taxonomy" id="97028"/>
    <lineage>
        <taxon>Eukaryota</taxon>
        <taxon>Viridiplantae</taxon>
        <taxon>Streptophyta</taxon>
        <taxon>Embryophyta</taxon>
        <taxon>Tracheophyta</taxon>
        <taxon>Spermatophyta</taxon>
        <taxon>Magnoliopsida</taxon>
        <taxon>eudicotyledons</taxon>
        <taxon>Gunneridae</taxon>
        <taxon>Pentapetalae</taxon>
        <taxon>rosids</taxon>
        <taxon>fabids</taxon>
        <taxon>Fabales</taxon>
        <taxon>Fabaceae</taxon>
        <taxon>Papilionoideae</taxon>
        <taxon>50 kb inversion clade</taxon>
        <taxon>NPAAA clade</taxon>
        <taxon>Hologalegina</taxon>
        <taxon>IRL clade</taxon>
        <taxon>Trifolieae</taxon>
        <taxon>Trifolium</taxon>
    </lineage>
</organism>
<dbReference type="Proteomes" id="UP000265520">
    <property type="component" value="Unassembled WGS sequence"/>
</dbReference>
<proteinExistence type="predicted"/>
<name>A0A392R8A6_9FABA</name>
<dbReference type="EMBL" id="LXQA010198932">
    <property type="protein sequence ID" value="MCI32811.1"/>
    <property type="molecule type" value="Genomic_DNA"/>
</dbReference>
<dbReference type="AlphaFoldDB" id="A0A392R8A6"/>
<reference evidence="1 2" key="1">
    <citation type="journal article" date="2018" name="Front. Plant Sci.">
        <title>Red Clover (Trifolium pratense) and Zigzag Clover (T. medium) - A Picture of Genomic Similarities and Differences.</title>
        <authorList>
            <person name="Dluhosova J."/>
            <person name="Istvanek J."/>
            <person name="Nedelnik J."/>
            <person name="Repkova J."/>
        </authorList>
    </citation>
    <scope>NUCLEOTIDE SEQUENCE [LARGE SCALE GENOMIC DNA]</scope>
    <source>
        <strain evidence="2">cv. 10/8</strain>
        <tissue evidence="1">Leaf</tissue>
    </source>
</reference>
<keyword evidence="2" id="KW-1185">Reference proteome</keyword>